<dbReference type="Pfam" id="PF00533">
    <property type="entry name" value="BRCT"/>
    <property type="match status" value="1"/>
</dbReference>
<dbReference type="AlphaFoldDB" id="A0AAN9I550"/>
<keyword evidence="3" id="KW-1185">Reference proteome</keyword>
<dbReference type="GO" id="GO:0042393">
    <property type="term" value="F:histone binding"/>
    <property type="evidence" value="ECO:0007669"/>
    <property type="project" value="TreeGrafter"/>
</dbReference>
<dbReference type="Proteomes" id="UP001372338">
    <property type="component" value="Unassembled WGS sequence"/>
</dbReference>
<dbReference type="InterPro" id="IPR047252">
    <property type="entry name" value="TP53BP1-like"/>
</dbReference>
<dbReference type="PANTHER" id="PTHR15321">
    <property type="entry name" value="TUMOR SUPPRESSOR P53-BINDING PROTEIN 1"/>
    <property type="match status" value="1"/>
</dbReference>
<comment type="caution">
    <text evidence="2">The sequence shown here is derived from an EMBL/GenBank/DDBJ whole genome shotgun (WGS) entry which is preliminary data.</text>
</comment>
<dbReference type="InterPro" id="IPR036420">
    <property type="entry name" value="BRCT_dom_sf"/>
</dbReference>
<reference evidence="2 3" key="1">
    <citation type="submission" date="2024-01" db="EMBL/GenBank/DDBJ databases">
        <title>The genomes of 5 underutilized Papilionoideae crops provide insights into root nodulation and disease resistanc.</title>
        <authorList>
            <person name="Yuan L."/>
        </authorList>
    </citation>
    <scope>NUCLEOTIDE SEQUENCE [LARGE SCALE GENOMIC DNA]</scope>
    <source>
        <strain evidence="2">ZHUSHIDOU_FW_LH</strain>
        <tissue evidence="2">Leaf</tissue>
    </source>
</reference>
<accession>A0AAN9I550</accession>
<sequence length="1084" mass="120673">MASLGLRPPHFSEDVAWLPSWLHNSMTCGSNEFVRVSQVPFKQDLAPSQENCNNCKEMNAISREEDRYKSCHLFLSGEDSSPVSVAPSPGNVVHFSLRLSSDVDSLLCPTQDLNVSHDAVALSKVQSLQHVQTSVDLIENLNSMIDHRACDHNMLPDFIPETASQDASKSQIDTIGSVRQKKEKSNVKCFEGDDISTAVELSIAASEALVIHDLVKMESVSETICADAVLEVALRVKQARLKGLDDDFHSSSEESACSDSLSDLDDFLMEDAYEDIGLSLGVSIVEQFYNSAISQAKGVSNAENYSGCNKKHSDKSKQKQLEVEVEMLQKPDLPLDSLCCEREMHSDDCGLGSNTPKHFENDLPISNQFIENNSNVLAINQTNGLDMVDLASTKPQNCVNSSLVETSGNFSFLEKENWATCFAPERYRSCWLGGWTCKDVVSSSLNQNNVECILKFLVRETSFLTESAATVPDESSCVQKDDPKCTSGSQRSILSEGLQNKNEESTLHSQDVVRCSSLSLIDPLCSVVPCSISSQHANFKTHIDEENDSEKLLPFISELVDNFQRISNKNITFDSRDEQIMPVLHVKDIPITATKVFEQMPEKLTRVEHTCQKQFNSLQTCSTILPNKALDVNNLTLLPTNQSMSGAAAASLGTQASESLFASKHDDENKNEEKHGHFVDHKSIIETTDDKSPDVLKPNAADTSYILAEPTQERKSPLILNRKARCRVLGPKTVVNDISVQNHMKHHVVPQTVIQYQQNNNLNTLQVECNEFHDGHVSVRKRVHFSENVEELHLKRRSSKLEPSYKKCFSIRAKRQRVSKSLTPSLASMKHSLTSYSKRAVSKFIFQGTEFLLTGLSSQKEREMELLIRKSGGLVLSDIPSPPNSRGKRCSTLSCVELPIILCIRKLQTTKFLYGCAVGAPILTVDWLTDCLASGTILQPERYMILPHRNDMKWSRFGMAVHRRIQKHIFERVGIMLHGNHSFCTKLASIIKHGGGQVFKTLQWLVRSTDDTRTSIGAIVVEDKSTISRHLARCALERGIPIMPSSWIIKSLYSGVLLPFTEENNASPSSFVEVPSSMDMSQEI</sequence>
<feature type="domain" description="BRCT" evidence="1">
    <location>
        <begin position="965"/>
        <end position="1059"/>
    </location>
</feature>
<dbReference type="PANTHER" id="PTHR15321:SF3">
    <property type="entry name" value="TP53-BINDING PROTEIN 1"/>
    <property type="match status" value="1"/>
</dbReference>
<dbReference type="GO" id="GO:0005634">
    <property type="term" value="C:nucleus"/>
    <property type="evidence" value="ECO:0007669"/>
    <property type="project" value="TreeGrafter"/>
</dbReference>
<dbReference type="SUPFAM" id="SSF52113">
    <property type="entry name" value="BRCT domain"/>
    <property type="match status" value="2"/>
</dbReference>
<dbReference type="GO" id="GO:0000077">
    <property type="term" value="P:DNA damage checkpoint signaling"/>
    <property type="evidence" value="ECO:0007669"/>
    <property type="project" value="TreeGrafter"/>
</dbReference>
<proteinExistence type="predicted"/>
<protein>
    <recommendedName>
        <fullName evidence="1">BRCT domain-containing protein</fullName>
    </recommendedName>
</protein>
<evidence type="ECO:0000313" key="2">
    <source>
        <dbReference type="EMBL" id="KAK7260696.1"/>
    </source>
</evidence>
<name>A0AAN9I550_CROPI</name>
<organism evidence="2 3">
    <name type="scientific">Crotalaria pallida</name>
    <name type="common">Smooth rattlebox</name>
    <name type="synonym">Crotalaria striata</name>
    <dbReference type="NCBI Taxonomy" id="3830"/>
    <lineage>
        <taxon>Eukaryota</taxon>
        <taxon>Viridiplantae</taxon>
        <taxon>Streptophyta</taxon>
        <taxon>Embryophyta</taxon>
        <taxon>Tracheophyta</taxon>
        <taxon>Spermatophyta</taxon>
        <taxon>Magnoliopsida</taxon>
        <taxon>eudicotyledons</taxon>
        <taxon>Gunneridae</taxon>
        <taxon>Pentapetalae</taxon>
        <taxon>rosids</taxon>
        <taxon>fabids</taxon>
        <taxon>Fabales</taxon>
        <taxon>Fabaceae</taxon>
        <taxon>Papilionoideae</taxon>
        <taxon>50 kb inversion clade</taxon>
        <taxon>genistoids sensu lato</taxon>
        <taxon>core genistoids</taxon>
        <taxon>Crotalarieae</taxon>
        <taxon>Crotalaria</taxon>
    </lineage>
</organism>
<gene>
    <name evidence="2" type="ORF">RIF29_26955</name>
</gene>
<dbReference type="Gene3D" id="3.40.50.10190">
    <property type="entry name" value="BRCT domain"/>
    <property type="match status" value="2"/>
</dbReference>
<dbReference type="InterPro" id="IPR001357">
    <property type="entry name" value="BRCT_dom"/>
</dbReference>
<feature type="domain" description="BRCT" evidence="1">
    <location>
        <begin position="841"/>
        <end position="945"/>
    </location>
</feature>
<evidence type="ECO:0000313" key="3">
    <source>
        <dbReference type="Proteomes" id="UP001372338"/>
    </source>
</evidence>
<dbReference type="SMART" id="SM00292">
    <property type="entry name" value="BRCT"/>
    <property type="match status" value="2"/>
</dbReference>
<dbReference type="GO" id="GO:0045944">
    <property type="term" value="P:positive regulation of transcription by RNA polymerase II"/>
    <property type="evidence" value="ECO:0007669"/>
    <property type="project" value="TreeGrafter"/>
</dbReference>
<dbReference type="Pfam" id="PF18428">
    <property type="entry name" value="BRCT_3"/>
    <property type="match status" value="1"/>
</dbReference>
<dbReference type="PROSITE" id="PS50172">
    <property type="entry name" value="BRCT"/>
    <property type="match status" value="2"/>
</dbReference>
<dbReference type="EMBL" id="JAYWIO010000005">
    <property type="protein sequence ID" value="KAK7260696.1"/>
    <property type="molecule type" value="Genomic_DNA"/>
</dbReference>
<evidence type="ECO:0000259" key="1">
    <source>
        <dbReference type="PROSITE" id="PS50172"/>
    </source>
</evidence>